<proteinExistence type="predicted"/>
<evidence type="ECO:0000256" key="6">
    <source>
        <dbReference type="ARBA" id="ARBA00023212"/>
    </source>
</evidence>
<reference evidence="9" key="1">
    <citation type="journal article" date="2013" name="BMC Genomics">
        <title>Unscrambling butterfly oogenesis.</title>
        <authorList>
            <person name="Carter J.M."/>
            <person name="Baker S.C."/>
            <person name="Pink R."/>
            <person name="Carter D.R."/>
            <person name="Collins A."/>
            <person name="Tomlin J."/>
            <person name="Gibbs M."/>
            <person name="Breuker C.J."/>
        </authorList>
    </citation>
    <scope>NUCLEOTIDE SEQUENCE</scope>
    <source>
        <tissue evidence="9">Ovary</tissue>
    </source>
</reference>
<dbReference type="SUPFAM" id="SSF48452">
    <property type="entry name" value="TPR-like"/>
    <property type="match status" value="1"/>
</dbReference>
<dbReference type="EMBL" id="GAIX01003932">
    <property type="protein sequence ID" value="JAA88628.1"/>
    <property type="molecule type" value="Transcribed_RNA"/>
</dbReference>
<organism evidence="9">
    <name type="scientific">Pararge aegeria</name>
    <name type="common">speckled wood butterfly</name>
    <dbReference type="NCBI Taxonomy" id="116150"/>
    <lineage>
        <taxon>Eukaryota</taxon>
        <taxon>Metazoa</taxon>
        <taxon>Ecdysozoa</taxon>
        <taxon>Arthropoda</taxon>
        <taxon>Hexapoda</taxon>
        <taxon>Insecta</taxon>
        <taxon>Pterygota</taxon>
        <taxon>Neoptera</taxon>
        <taxon>Endopterygota</taxon>
        <taxon>Lepidoptera</taxon>
        <taxon>Glossata</taxon>
        <taxon>Ditrysia</taxon>
        <taxon>Papilionoidea</taxon>
        <taxon>Nymphalidae</taxon>
        <taxon>Satyrinae</taxon>
        <taxon>Satyrini</taxon>
        <taxon>Parargina</taxon>
        <taxon>Pararge</taxon>
    </lineage>
</organism>
<accession>S4PFP6</accession>
<comment type="subunit">
    <text evidence="2">Interacts with microtubules.</text>
</comment>
<dbReference type="PANTHER" id="PTHR16056:SF16">
    <property type="entry name" value="REGULATOR OF MICROTUBULE DYNAMICS PROTEIN 1"/>
    <property type="match status" value="1"/>
</dbReference>
<dbReference type="GO" id="GO:0008017">
    <property type="term" value="F:microtubule binding"/>
    <property type="evidence" value="ECO:0007669"/>
    <property type="project" value="TreeGrafter"/>
</dbReference>
<dbReference type="RefSeq" id="XP_039756519.1">
    <property type="nucleotide sequence ID" value="XM_039900585.1"/>
</dbReference>
<dbReference type="InterPro" id="IPR049039">
    <property type="entry name" value="RMD1-3_a_helical_rpt"/>
</dbReference>
<dbReference type="GO" id="GO:0097431">
    <property type="term" value="C:mitotic spindle pole"/>
    <property type="evidence" value="ECO:0007669"/>
    <property type="project" value="TreeGrafter"/>
</dbReference>
<name>S4PFP6_9NEOP</name>
<evidence type="ECO:0000256" key="5">
    <source>
        <dbReference type="ARBA" id="ARBA00022803"/>
    </source>
</evidence>
<dbReference type="GeneID" id="120631135"/>
<evidence type="ECO:0000256" key="3">
    <source>
        <dbReference type="ARBA" id="ARBA00022490"/>
    </source>
</evidence>
<dbReference type="GO" id="GO:0005739">
    <property type="term" value="C:mitochondrion"/>
    <property type="evidence" value="ECO:0007669"/>
    <property type="project" value="TreeGrafter"/>
</dbReference>
<dbReference type="PANTHER" id="PTHR16056">
    <property type="entry name" value="REGULATOR OF MICROTUBULE DYNAMICS PROTEIN"/>
    <property type="match status" value="1"/>
</dbReference>
<dbReference type="AlphaFoldDB" id="S4PFP6"/>
<dbReference type="InterPro" id="IPR011990">
    <property type="entry name" value="TPR-like_helical_dom_sf"/>
</dbReference>
<keyword evidence="3" id="KW-0963">Cytoplasm</keyword>
<keyword evidence="4" id="KW-0677">Repeat</keyword>
<evidence type="ECO:0000313" key="9">
    <source>
        <dbReference type="EMBL" id="JAA88628.1"/>
    </source>
</evidence>
<evidence type="ECO:0000256" key="2">
    <source>
        <dbReference type="ARBA" id="ARBA00011375"/>
    </source>
</evidence>
<dbReference type="Gene3D" id="1.25.40.10">
    <property type="entry name" value="Tetratricopeptide repeat domain"/>
    <property type="match status" value="1"/>
</dbReference>
<protein>
    <recommendedName>
        <fullName evidence="7">Regulator of microtubule dynamics protein 1</fullName>
    </recommendedName>
    <alternativeName>
        <fullName evidence="8">Protein FAM82B</fullName>
    </alternativeName>
</protein>
<evidence type="ECO:0000256" key="7">
    <source>
        <dbReference type="ARBA" id="ARBA00039966"/>
    </source>
</evidence>
<keyword evidence="6" id="KW-0206">Cytoskeleton</keyword>
<dbReference type="Pfam" id="PF21033">
    <property type="entry name" value="RMD1-3"/>
    <property type="match status" value="1"/>
</dbReference>
<evidence type="ECO:0000256" key="1">
    <source>
        <dbReference type="ARBA" id="ARBA00004245"/>
    </source>
</evidence>
<reference evidence="9" key="2">
    <citation type="submission" date="2013-05" db="EMBL/GenBank/DDBJ databases">
        <authorList>
            <person name="Carter J.-M."/>
            <person name="Baker S.C."/>
            <person name="Pink R."/>
            <person name="Carter D.R.F."/>
            <person name="Collins A."/>
            <person name="Tomlin J."/>
            <person name="Gibbs M."/>
            <person name="Breuker C.J."/>
        </authorList>
    </citation>
    <scope>NUCLEOTIDE SEQUENCE</scope>
    <source>
        <tissue evidence="9">Ovary</tissue>
    </source>
</reference>
<evidence type="ECO:0000256" key="4">
    <source>
        <dbReference type="ARBA" id="ARBA00022737"/>
    </source>
</evidence>
<comment type="subcellular location">
    <subcellularLocation>
        <location evidence="1">Cytoplasm</location>
        <location evidence="1">Cytoskeleton</location>
    </subcellularLocation>
</comment>
<sequence>MTIQTGNTMNIHKIVSPRLFNVLLIRVLGKMSLNNISGTSALYNMMKGFQLLRAGFVLSWPSIIKHSTNPDKITNVSTILDTADGIFEMGRYEECYNILINSKNEKDIEVKWRLCRALYNMAKDSKYDEQYRKDIIFQAFEIIAPELEQNWDHFAVHKWYALTLDAKSSNIGIREKIKQLENVKKHMDLAVTLNPNDASLLHMLGEWSFQVTELPWHQRKTIETLIARIPYSTYEDALEYFLRAEAAQPRFYSMNLLRIGYCYLKLNKCDQAKYYLKLAASYPAKSNNDHQANKEAVELLRTLK</sequence>
<keyword evidence="5" id="KW-0802">TPR repeat</keyword>
<evidence type="ECO:0000256" key="8">
    <source>
        <dbReference type="ARBA" id="ARBA00041958"/>
    </source>
</evidence>
<dbReference type="GO" id="GO:0005876">
    <property type="term" value="C:spindle microtubule"/>
    <property type="evidence" value="ECO:0007669"/>
    <property type="project" value="TreeGrafter"/>
</dbReference>
<feature type="non-terminal residue" evidence="9">
    <location>
        <position position="304"/>
    </location>
</feature>